<gene>
    <name evidence="3" type="ORF">Vgi01_31590</name>
</gene>
<reference evidence="3 4" key="1">
    <citation type="submission" date="2021-01" db="EMBL/GenBank/DDBJ databases">
        <title>Whole genome shotgun sequence of Verrucosispora gifhornensis NBRC 16317.</title>
        <authorList>
            <person name="Komaki H."/>
            <person name="Tamura T."/>
        </authorList>
    </citation>
    <scope>NUCLEOTIDE SEQUENCE [LARGE SCALE GENOMIC DNA]</scope>
    <source>
        <strain evidence="3 4">NBRC 16317</strain>
    </source>
</reference>
<evidence type="ECO:0000313" key="3">
    <source>
        <dbReference type="EMBL" id="GIJ16475.1"/>
    </source>
</evidence>
<feature type="region of interest" description="Disordered" evidence="1">
    <location>
        <begin position="21"/>
        <end position="42"/>
    </location>
</feature>
<sequence>MRRLILPVLLATALALTGCGDSEPATRGAGPDAGSDAGSDADLDLPVDGADAVRPACPFTAEQVTGIVGQQLDDKGNCSFGDGIALLTVTTASRVAGEMTYDYQRQQADQIYQSVTDLGVGDKSYLAVKDIEAEAVVINGAGSFTVTLSSFQRLGAEPDGYAQAMRKLADALPN</sequence>
<dbReference type="RefSeq" id="WP_146017483.1">
    <property type="nucleotide sequence ID" value="NZ_BAAAGZ010000012.1"/>
</dbReference>
<name>A0ABQ4IF78_9ACTN</name>
<accession>A0ABQ4IF78</accession>
<evidence type="ECO:0000256" key="2">
    <source>
        <dbReference type="SAM" id="SignalP"/>
    </source>
</evidence>
<dbReference type="Proteomes" id="UP000647860">
    <property type="component" value="Unassembled WGS sequence"/>
</dbReference>
<evidence type="ECO:0008006" key="5">
    <source>
        <dbReference type="Google" id="ProtNLM"/>
    </source>
</evidence>
<feature type="compositionally biased region" description="Low complexity" evidence="1">
    <location>
        <begin position="28"/>
        <end position="38"/>
    </location>
</feature>
<keyword evidence="4" id="KW-1185">Reference proteome</keyword>
<comment type="caution">
    <text evidence="3">The sequence shown here is derived from an EMBL/GenBank/DDBJ whole genome shotgun (WGS) entry which is preliminary data.</text>
</comment>
<proteinExistence type="predicted"/>
<feature type="signal peptide" evidence="2">
    <location>
        <begin position="1"/>
        <end position="17"/>
    </location>
</feature>
<keyword evidence="2" id="KW-0732">Signal</keyword>
<evidence type="ECO:0000313" key="4">
    <source>
        <dbReference type="Proteomes" id="UP000647860"/>
    </source>
</evidence>
<dbReference type="EMBL" id="BOPA01000021">
    <property type="protein sequence ID" value="GIJ16475.1"/>
    <property type="molecule type" value="Genomic_DNA"/>
</dbReference>
<organism evidence="3 4">
    <name type="scientific">Micromonospora gifhornensis</name>
    <dbReference type="NCBI Taxonomy" id="84594"/>
    <lineage>
        <taxon>Bacteria</taxon>
        <taxon>Bacillati</taxon>
        <taxon>Actinomycetota</taxon>
        <taxon>Actinomycetes</taxon>
        <taxon>Micromonosporales</taxon>
        <taxon>Micromonosporaceae</taxon>
        <taxon>Micromonospora</taxon>
    </lineage>
</organism>
<dbReference type="PROSITE" id="PS51257">
    <property type="entry name" value="PROKAR_LIPOPROTEIN"/>
    <property type="match status" value="1"/>
</dbReference>
<feature type="chain" id="PRO_5046418036" description="DUF3558 domain-containing protein" evidence="2">
    <location>
        <begin position="18"/>
        <end position="174"/>
    </location>
</feature>
<evidence type="ECO:0000256" key="1">
    <source>
        <dbReference type="SAM" id="MobiDB-lite"/>
    </source>
</evidence>
<protein>
    <recommendedName>
        <fullName evidence="5">DUF3558 domain-containing protein</fullName>
    </recommendedName>
</protein>